<dbReference type="InterPro" id="IPR029299">
    <property type="entry name" value="ALMS_motif"/>
</dbReference>
<dbReference type="GO" id="GO:0005829">
    <property type="term" value="C:cytosol"/>
    <property type="evidence" value="ECO:0007669"/>
    <property type="project" value="TreeGrafter"/>
</dbReference>
<feature type="region of interest" description="Disordered" evidence="4">
    <location>
        <begin position="2581"/>
        <end position="2603"/>
    </location>
</feature>
<keyword evidence="2" id="KW-0963">Cytoplasm</keyword>
<feature type="region of interest" description="Disordered" evidence="4">
    <location>
        <begin position="2343"/>
        <end position="2374"/>
    </location>
</feature>
<dbReference type="GO" id="GO:0008017">
    <property type="term" value="F:microtubule binding"/>
    <property type="evidence" value="ECO:0007669"/>
    <property type="project" value="TreeGrafter"/>
</dbReference>
<dbReference type="Pfam" id="PF15309">
    <property type="entry name" value="ALMS_motif"/>
    <property type="match status" value="1"/>
</dbReference>
<evidence type="ECO:0000256" key="3">
    <source>
        <dbReference type="ARBA" id="ARBA00023212"/>
    </source>
</evidence>
<evidence type="ECO:0000256" key="2">
    <source>
        <dbReference type="ARBA" id="ARBA00022490"/>
    </source>
</evidence>
<feature type="compositionally biased region" description="Basic and acidic residues" evidence="4">
    <location>
        <begin position="1758"/>
        <end position="1773"/>
    </location>
</feature>
<evidence type="ECO:0000256" key="1">
    <source>
        <dbReference type="ARBA" id="ARBA00004300"/>
    </source>
</evidence>
<feature type="compositionally biased region" description="Polar residues" evidence="4">
    <location>
        <begin position="694"/>
        <end position="724"/>
    </location>
</feature>
<keyword evidence="7" id="KW-1185">Reference proteome</keyword>
<feature type="region of interest" description="Disordered" evidence="4">
    <location>
        <begin position="1145"/>
        <end position="1170"/>
    </location>
</feature>
<feature type="domain" description="ALMS motif" evidence="5">
    <location>
        <begin position="2703"/>
        <end position="2825"/>
    </location>
</feature>
<feature type="compositionally biased region" description="Basic and acidic residues" evidence="4">
    <location>
        <begin position="1157"/>
        <end position="1168"/>
    </location>
</feature>
<name>A0A7L0JT78_CHATO</name>
<evidence type="ECO:0000313" key="6">
    <source>
        <dbReference type="EMBL" id="NXK47370.1"/>
    </source>
</evidence>
<keyword evidence="3" id="KW-0206">Cytoskeleton</keyword>
<evidence type="ECO:0000259" key="5">
    <source>
        <dbReference type="Pfam" id="PF15309"/>
    </source>
</evidence>
<feature type="region of interest" description="Disordered" evidence="4">
    <location>
        <begin position="755"/>
        <end position="816"/>
    </location>
</feature>
<feature type="region of interest" description="Disordered" evidence="4">
    <location>
        <begin position="1755"/>
        <end position="1783"/>
    </location>
</feature>
<dbReference type="GO" id="GO:0005813">
    <property type="term" value="C:centrosome"/>
    <property type="evidence" value="ECO:0007669"/>
    <property type="project" value="UniProtKB-SubCell"/>
</dbReference>
<feature type="compositionally biased region" description="Basic and acidic residues" evidence="4">
    <location>
        <begin position="781"/>
        <end position="807"/>
    </location>
</feature>
<feature type="region of interest" description="Disordered" evidence="4">
    <location>
        <begin position="1088"/>
        <end position="1114"/>
    </location>
</feature>
<organism evidence="6 7">
    <name type="scientific">Chauna torquata</name>
    <name type="common">Southern screamer</name>
    <dbReference type="NCBI Taxonomy" id="30388"/>
    <lineage>
        <taxon>Eukaryota</taxon>
        <taxon>Metazoa</taxon>
        <taxon>Chordata</taxon>
        <taxon>Craniata</taxon>
        <taxon>Vertebrata</taxon>
        <taxon>Euteleostomi</taxon>
        <taxon>Archelosauria</taxon>
        <taxon>Archosauria</taxon>
        <taxon>Dinosauria</taxon>
        <taxon>Saurischia</taxon>
        <taxon>Theropoda</taxon>
        <taxon>Coelurosauria</taxon>
        <taxon>Aves</taxon>
        <taxon>Neognathae</taxon>
        <taxon>Galloanserae</taxon>
        <taxon>Anseriformes</taxon>
        <taxon>Anhimidae</taxon>
        <taxon>Chauna</taxon>
    </lineage>
</organism>
<evidence type="ECO:0000313" key="7">
    <source>
        <dbReference type="Proteomes" id="UP000537522"/>
    </source>
</evidence>
<comment type="subcellular location">
    <subcellularLocation>
        <location evidence="1">Cytoplasm</location>
        <location evidence="1">Cytoskeleton</location>
        <location evidence="1">Microtubule organizing center</location>
        <location evidence="1">Centrosome</location>
    </subcellularLocation>
</comment>
<feature type="compositionally biased region" description="Polar residues" evidence="4">
    <location>
        <begin position="765"/>
        <end position="777"/>
    </location>
</feature>
<dbReference type="PANTHER" id="PTHR21553:SF22">
    <property type="entry name" value="CENTROSOME-ASSOCIATED PROTEIN ALMS1"/>
    <property type="match status" value="1"/>
</dbReference>
<evidence type="ECO:0000256" key="4">
    <source>
        <dbReference type="SAM" id="MobiDB-lite"/>
    </source>
</evidence>
<dbReference type="GO" id="GO:0005814">
    <property type="term" value="C:centriole"/>
    <property type="evidence" value="ECO:0007669"/>
    <property type="project" value="TreeGrafter"/>
</dbReference>
<dbReference type="EMBL" id="VXAL01005141">
    <property type="protein sequence ID" value="NXK47370.1"/>
    <property type="molecule type" value="Genomic_DNA"/>
</dbReference>
<feature type="non-terminal residue" evidence="6">
    <location>
        <position position="2836"/>
    </location>
</feature>
<feature type="region of interest" description="Disordered" evidence="4">
    <location>
        <begin position="1"/>
        <end position="32"/>
    </location>
</feature>
<feature type="region of interest" description="Disordered" evidence="4">
    <location>
        <begin position="1263"/>
        <end position="1291"/>
    </location>
</feature>
<proteinExistence type="predicted"/>
<sequence>PIATTPPRRSWKEESLSQSSSETQASATSGISLGEAIRQKTAINQEIESWYQLPAEVDASRLTAVSETKLGLTCDRNDLTEFPTLEEGVLSSAETSRRQYPGDTADGLLLGIQDSRFSPCLPLLMYSTQDKRISDETLFQQSEMDFIPLRGVPDVSGASEEHSKPLHIQEAAWLTDAGTPSDAPSDCFTSSQHPLPFRHTEPCDASFSGYLSRQTSCFSGQLLSNKAANEDCKNATNEKALIPQTGDSLTSSTSKVTLIQASGMDQMEVSLAKRTYSASVKGEHFSCDNSVPAPVFELTEKEERLLRHDDFSSENSSCKTALTKNSEKSKREMQMEKVKTETESEGCLRHLEKLEKEKVPELDFSNMLSDDLRKTSCKNSDVQDVFSAKTSEIARVSEEDGVDLNDFGSMKSVAVTNELEGAFLDHQQKQVSPAVRFEEEELIPIVTSTSDCTPKQLAMTSMEAFSSSSENALVEVESGMRRGELTISDFTVERGHKVTDISPSFNFLIGDGSFFGHFAHPSYQSTPGILVNKNVEAEPNAHVIQSDIQASPSCLNDENAGNSSTSTPTSVEKLHSLQCAQKENNKCFESLKLKYPHTGRIQSLPSLSFMEKVGTWNMSQPEKIPDELASCDPIGISPRKKAYSAIASSSNNILSIQNSSRHPKDYVAVSSGETHSLESLHFRNKNLQRVHPLTRSQSDNSVNIAGRNTSLTEVVQPASSTEGMQPSEEKSNGLGVSENRSGGSMIHKFTTEMVSGPTDKDAESNSKGPSSDPNIFISSERVAHLPREDGNSPADDQKNCGDLENQKLPHNLDTSTGHVSMDNFGDISPGSLNLPASSGESSWGGLHSTGCSSVVSRRFFTSWMTEDDNFIPFGAASLETPEKEELNIEERIPIYLRNLGIDQSPGTILTPFVPRGPIREVEFSPSELRTLKDSTDTLTRTTEQPQGELLAADDVTQASFNSGTSTVSFSIPMNSEVGSGILSPSELSPHFSRSFGDKPMSQCSMSCHQVEITALTSTEQEAECSAISKLAEPNQHLQTVSPDCHSDRESPMLVAKHVQSLLAENELKDVSSGSQRWTVSSLSGVKNEMEVERGSQTLSVGSERNKGQESDSLIGSGALQEIRKLLAEAEDIAGSWRDPVFSTASCRETGESSPVPIKKEDGPKDSGLVKDSVPQFQKILPWDETMTQSSMQEERSVIKPLDSHKSNLRWESSSDVNLHSSEEVMKEMTKEFRTGKSIGRSEPEGCSSVTTDRNQPGFVAVAQSNVSSEPSTGRTSELGNPSSSEPLDSVTNVPGSFQTMLSKASVAVSKAGGMQESDGSSSGDSLAARVKNLLGNPPSEPLGSIPDVPGGFQSMLSNAGVAGSKAGGMQESDGSSSGDSLAARVKSLLRNGSPVIHATQIPDSADEEERKARAWVRLKLASRSRESVSDLNEEDRQRIEEIKAELLLSAKKSGLAKGPRSCSLEAASEYSCNQEQDIEHFKASSDKRFHADSQTQASRTKELLDSSLQVVPLYRADPSDYCLLKDSQFKSLSTVQTPICNQHHTVAASHSDGTVGLHSPLQKEWDVCAMRCAAASDVQAEVVYLPAQKKLSFPKCSEEMSKQITSITFSSRKRFQSPLTSMVLSGSLSGDHLDGIMPLEVNSASTEERSHSKQYWERSKTCPPSGPVLAGSWSNEIAFTADRDRFHHVSGDSIRAGAYQETDCLSDQDSVSIHADERQTLSAKTLDVLSQDVTELGMHSARLLGLDSDAICSQDTNGLHEPHSINSYQHEKSSPPGHIQLRESLEGSGPAMQTDLLKGHVKLLEEEKSPSDAVPLIRKEASGEQIGASHHASPDRISSTMSVSPSSPIKKVLSCVHITISPKCNNSELHRDLNTENEMGLGDKLEVTSQPVPSKTPEILLEAVSKLAAADLIPEDQRDSSLPMPVSSADHCLVLSSVPSTAGQELPLQGSERPQAVVAGGCNLKSICNSVVAAKTGKSTSDAATQITTESPEKTTFSAEIYVNSQDSENTIHQSSLQKTHEFPKNTTLSLNKISCFPRQGDQPLLLPYKPSGSTGMYYVPYLKAGSKISPVGSETRSNGALPSRFSANVLGLRDDNPPDSTAVKPEEGIYSKRAKPKLAWAEEQMIPLEAAPGNHLKSVKTTHSVFKAAQFYLHHPMPMCESYYLSNSELSEDYSGTGCARPSSSAVFQNRKNAHRYKRVFSARQTKDGENEFFPLTAEADSSKNEDLNVGISLGSETSGKELLQHGRREAEQKAAKSYPLACSQTTRLRENEEKGLPLRQRTHSAGSLDELWIKFLERQKRYQHHDFRSNGELSLVERLDRLARVLQNPIKHTLIPAKSEKNVSEKKNEVRKQKKIRLQEKSMSESTVEPHAAHVEEKPRINRNANSFVELRKHRPREKTICPMNKILEHQQYLETPSDTSSERRLSKDHCTTISSTVSESDVVTQTEVETVTQTEVSSSISTIDTARLIRAFGHERVRVSPRLSRLYCTINQQKSRSEKWDKGSSKAVGVEYPEVTTERHRKRKETQVFSVSLDSTSTSSSSWGPSSALSYKRRTRMLNKGIQAGDLEIVSSATKKNTRDVGVTFPTPRSSQPNQRPREPWHCVDGIFGESDGTVTDHQAAGSKGISWFVQAEDLKSESRKENFSNTFSGPGPSWFEPLTSTKPWREPLREKNWQEQQCSNMTQPAVPERDAETRSFCPFVKLTLQEALAVHRPDFISRSGERVKHLKLVMEERRIQSVLQSEREELFNPPEKRKGYRNANHMLSDRGYPIKEKRRTIPKSEMVQRSKRIYEQLPEVQKKREEEKRKSEYSSYRLKAQLYKTVRVLVKYLYWN</sequence>
<feature type="region of interest" description="Disordered" evidence="4">
    <location>
        <begin position="1359"/>
        <end position="1379"/>
    </location>
</feature>
<reference evidence="6 7" key="1">
    <citation type="submission" date="2019-09" db="EMBL/GenBank/DDBJ databases">
        <title>Bird 10,000 Genomes (B10K) Project - Family phase.</title>
        <authorList>
            <person name="Zhang G."/>
        </authorList>
    </citation>
    <scope>NUCLEOTIDE SEQUENCE [LARGE SCALE GENOMIC DNA]</scope>
    <source>
        <strain evidence="6">B10K-DU-011-36</strain>
        <tissue evidence="6">Muscle</tissue>
    </source>
</reference>
<dbReference type="Proteomes" id="UP000537522">
    <property type="component" value="Unassembled WGS sequence"/>
</dbReference>
<protein>
    <submittedName>
        <fullName evidence="6">ALMS1 protein</fullName>
    </submittedName>
</protein>
<feature type="region of interest" description="Disordered" evidence="4">
    <location>
        <begin position="1822"/>
        <end position="1845"/>
    </location>
</feature>
<feature type="compositionally biased region" description="Low complexity" evidence="4">
    <location>
        <begin position="16"/>
        <end position="29"/>
    </location>
</feature>
<comment type="caution">
    <text evidence="6">The sequence shown here is derived from an EMBL/GenBank/DDBJ whole genome shotgun (WGS) entry which is preliminary data.</text>
</comment>
<dbReference type="PANTHER" id="PTHR21553">
    <property type="entry name" value="ALMS1-RELATED"/>
    <property type="match status" value="1"/>
</dbReference>
<feature type="region of interest" description="Disordered" evidence="4">
    <location>
        <begin position="693"/>
        <end position="743"/>
    </location>
</feature>
<accession>A0A7L0JT78</accession>
<gene>
    <name evidence="6" type="primary">Alms1</name>
    <name evidence="6" type="ORF">CHATOR_R10565</name>
</gene>
<dbReference type="GO" id="GO:0046599">
    <property type="term" value="P:regulation of centriole replication"/>
    <property type="evidence" value="ECO:0007669"/>
    <property type="project" value="TreeGrafter"/>
</dbReference>
<feature type="compositionally biased region" description="Basic and acidic residues" evidence="4">
    <location>
        <begin position="2343"/>
        <end position="2365"/>
    </location>
</feature>
<feature type="non-terminal residue" evidence="6">
    <location>
        <position position="1"/>
    </location>
</feature>